<organism evidence="2 3">
    <name type="scientific">Mycena indigotica</name>
    <dbReference type="NCBI Taxonomy" id="2126181"/>
    <lineage>
        <taxon>Eukaryota</taxon>
        <taxon>Fungi</taxon>
        <taxon>Dikarya</taxon>
        <taxon>Basidiomycota</taxon>
        <taxon>Agaricomycotina</taxon>
        <taxon>Agaricomycetes</taxon>
        <taxon>Agaricomycetidae</taxon>
        <taxon>Agaricales</taxon>
        <taxon>Marasmiineae</taxon>
        <taxon>Mycenaceae</taxon>
        <taxon>Mycena</taxon>
    </lineage>
</organism>
<dbReference type="Proteomes" id="UP000636479">
    <property type="component" value="Unassembled WGS sequence"/>
</dbReference>
<feature type="region of interest" description="Disordered" evidence="1">
    <location>
        <begin position="77"/>
        <end position="104"/>
    </location>
</feature>
<gene>
    <name evidence="2" type="ORF">MIND_00688300</name>
</gene>
<dbReference type="GeneID" id="59346107"/>
<protein>
    <submittedName>
        <fullName evidence="2">Uncharacterized protein</fullName>
    </submittedName>
</protein>
<accession>A0A8H6SK77</accession>
<name>A0A8H6SK77_9AGAR</name>
<evidence type="ECO:0000256" key="1">
    <source>
        <dbReference type="SAM" id="MobiDB-lite"/>
    </source>
</evidence>
<feature type="region of interest" description="Disordered" evidence="1">
    <location>
        <begin position="146"/>
        <end position="222"/>
    </location>
</feature>
<evidence type="ECO:0000313" key="3">
    <source>
        <dbReference type="Proteomes" id="UP000636479"/>
    </source>
</evidence>
<evidence type="ECO:0000313" key="2">
    <source>
        <dbReference type="EMBL" id="KAF7301235.1"/>
    </source>
</evidence>
<feature type="compositionally biased region" description="Basic and acidic residues" evidence="1">
    <location>
        <begin position="198"/>
        <end position="222"/>
    </location>
</feature>
<feature type="compositionally biased region" description="Polar residues" evidence="1">
    <location>
        <begin position="85"/>
        <end position="100"/>
    </location>
</feature>
<comment type="caution">
    <text evidence="2">The sequence shown here is derived from an EMBL/GenBank/DDBJ whole genome shotgun (WGS) entry which is preliminary data.</text>
</comment>
<dbReference type="RefSeq" id="XP_037219235.1">
    <property type="nucleotide sequence ID" value="XM_037363591.1"/>
</dbReference>
<dbReference type="EMBL" id="JACAZF010000006">
    <property type="protein sequence ID" value="KAF7301235.1"/>
    <property type="molecule type" value="Genomic_DNA"/>
</dbReference>
<sequence length="247" mass="27751">MDKSLDELEQTGKYWTKEDDLPEVVSTYSKQATRRDKLCAKINELPLRGTFSVETRKTAATLHHDAQVLKDKIVKTSNEKRKHLPSSSTAAQVGNQYTEPESSEVDIVIPERPPKRVDPLIEKLDLVKQKEHRVLSLVKPPDTAVRPFYMNETTKRNNVPRRGQLRVQNPDPPARHHQRLSQATHNADEGSTAAGSVHETEPSEDDNHTDASHCADDASQRNMDDVDDVAADILSSAMHLCRPAARR</sequence>
<proteinExistence type="predicted"/>
<reference evidence="2" key="1">
    <citation type="submission" date="2020-05" db="EMBL/GenBank/DDBJ databases">
        <title>Mycena genomes resolve the evolution of fungal bioluminescence.</title>
        <authorList>
            <person name="Tsai I.J."/>
        </authorList>
    </citation>
    <scope>NUCLEOTIDE SEQUENCE</scope>
    <source>
        <strain evidence="2">171206Taipei</strain>
    </source>
</reference>
<keyword evidence="3" id="KW-1185">Reference proteome</keyword>
<dbReference type="AlphaFoldDB" id="A0A8H6SK77"/>